<feature type="region of interest" description="Disordered" evidence="1">
    <location>
        <begin position="111"/>
        <end position="133"/>
    </location>
</feature>
<comment type="caution">
    <text evidence="2">The sequence shown here is derived from an EMBL/GenBank/DDBJ whole genome shotgun (WGS) entry which is preliminary data.</text>
</comment>
<name>A0A8S9GUM3_BRACR</name>
<sequence>MNLIQLGLIYPIEDPIKERLSRKNPLSLSRRTFPLLGSRQISSTRGKCQNPSRNLVVMTRDPYRGRKRAEQTCKSRVSSVRRHRSFCLNASNLKKKSTMESWTDVNVEWNDVPEFDPGTPDSPEFDSDGEDRREHNDYNIEKEAMDFVDEHPVKHNLKRFIFTKNLAEKTHSQKIGERREQGCRVATSAKAGRYVATELSLKLGRYVTELSLKLSRYVATELSPKLSRYKSTMESWTDVNVEWNDVPEFDPGTPDSPDFDSDGEDRRERNDYNIEKEAMDFVDEHPFLKRIMHCGVCGAPNHNSRFHKKNPKKPFVSGESSQPEASKGVSA</sequence>
<dbReference type="EMBL" id="QGKY02001925">
    <property type="protein sequence ID" value="KAF2547602.1"/>
    <property type="molecule type" value="Genomic_DNA"/>
</dbReference>
<dbReference type="AlphaFoldDB" id="A0A8S9GUM3"/>
<evidence type="ECO:0000256" key="1">
    <source>
        <dbReference type="SAM" id="MobiDB-lite"/>
    </source>
</evidence>
<proteinExistence type="predicted"/>
<reference evidence="2" key="1">
    <citation type="submission" date="2019-12" db="EMBL/GenBank/DDBJ databases">
        <title>Genome sequencing and annotation of Brassica cretica.</title>
        <authorList>
            <person name="Studholme D.J."/>
            <person name="Sarris P.F."/>
        </authorList>
    </citation>
    <scope>NUCLEOTIDE SEQUENCE</scope>
    <source>
        <strain evidence="2">PFS-102/07</strain>
        <tissue evidence="2">Leaf</tissue>
    </source>
</reference>
<feature type="region of interest" description="Disordered" evidence="1">
    <location>
        <begin position="244"/>
        <end position="266"/>
    </location>
</feature>
<protein>
    <submittedName>
        <fullName evidence="2">Uncharacterized protein</fullName>
    </submittedName>
</protein>
<organism evidence="2">
    <name type="scientific">Brassica cretica</name>
    <name type="common">Mustard</name>
    <dbReference type="NCBI Taxonomy" id="69181"/>
    <lineage>
        <taxon>Eukaryota</taxon>
        <taxon>Viridiplantae</taxon>
        <taxon>Streptophyta</taxon>
        <taxon>Embryophyta</taxon>
        <taxon>Tracheophyta</taxon>
        <taxon>Spermatophyta</taxon>
        <taxon>Magnoliopsida</taxon>
        <taxon>eudicotyledons</taxon>
        <taxon>Gunneridae</taxon>
        <taxon>Pentapetalae</taxon>
        <taxon>rosids</taxon>
        <taxon>malvids</taxon>
        <taxon>Brassicales</taxon>
        <taxon>Brassicaceae</taxon>
        <taxon>Brassiceae</taxon>
        <taxon>Brassica</taxon>
    </lineage>
</organism>
<accession>A0A8S9GUM3</accession>
<evidence type="ECO:0000313" key="2">
    <source>
        <dbReference type="EMBL" id="KAF2547602.1"/>
    </source>
</evidence>
<feature type="region of interest" description="Disordered" evidence="1">
    <location>
        <begin position="302"/>
        <end position="331"/>
    </location>
</feature>
<gene>
    <name evidence="2" type="ORF">F2Q70_00021397</name>
</gene>